<keyword evidence="1" id="KW-0812">Transmembrane</keyword>
<dbReference type="Proteomes" id="UP000466307">
    <property type="component" value="Unassembled WGS sequence"/>
</dbReference>
<accession>A0A7K3LIW9</accession>
<evidence type="ECO:0000313" key="4">
    <source>
        <dbReference type="EMBL" id="NDK88123.1"/>
    </source>
</evidence>
<proteinExistence type="predicted"/>
<protein>
    <submittedName>
        <fullName evidence="4">Glycine zipper family protein</fullName>
    </submittedName>
</protein>
<evidence type="ECO:0000256" key="1">
    <source>
        <dbReference type="SAM" id="Phobius"/>
    </source>
</evidence>
<feature type="transmembrane region" description="Helical" evidence="1">
    <location>
        <begin position="172"/>
        <end position="197"/>
    </location>
</feature>
<comment type="caution">
    <text evidence="4">The sequence shown here is derived from an EMBL/GenBank/DDBJ whole genome shotgun (WGS) entry which is preliminary data.</text>
</comment>
<dbReference type="AlphaFoldDB" id="A0A7K3LIW9"/>
<feature type="transmembrane region" description="Helical" evidence="1">
    <location>
        <begin position="142"/>
        <end position="166"/>
    </location>
</feature>
<evidence type="ECO:0000313" key="5">
    <source>
        <dbReference type="Proteomes" id="UP000466307"/>
    </source>
</evidence>
<keyword evidence="1" id="KW-1133">Transmembrane helix</keyword>
<dbReference type="RefSeq" id="WP_083534428.1">
    <property type="nucleotide sequence ID" value="NZ_JAADZU010000002.1"/>
</dbReference>
<evidence type="ECO:0000259" key="2">
    <source>
        <dbReference type="Pfam" id="PF21724"/>
    </source>
</evidence>
<evidence type="ECO:0000259" key="3">
    <source>
        <dbReference type="Pfam" id="PF26059"/>
    </source>
</evidence>
<gene>
    <name evidence="4" type="ORF">GYA93_00785</name>
</gene>
<reference evidence="4 5" key="1">
    <citation type="submission" date="2020-01" db="EMBL/GenBank/DDBJ databases">
        <title>Investigation of new actinobacteria for the biodesulphurisation of diesel fuel.</title>
        <authorList>
            <person name="Athi Narayanan S.M."/>
        </authorList>
    </citation>
    <scope>NUCLEOTIDE SEQUENCE [LARGE SCALE GENOMIC DNA]</scope>
    <source>
        <strain evidence="4 5">213E</strain>
    </source>
</reference>
<dbReference type="InterPro" id="IPR058333">
    <property type="entry name" value="DUF8020"/>
</dbReference>
<dbReference type="Pfam" id="PF26059">
    <property type="entry name" value="DUF8020"/>
    <property type="match status" value="1"/>
</dbReference>
<dbReference type="Pfam" id="PF21724">
    <property type="entry name" value="DUF6861"/>
    <property type="match status" value="1"/>
</dbReference>
<feature type="domain" description="DUF8020" evidence="3">
    <location>
        <begin position="18"/>
        <end position="86"/>
    </location>
</feature>
<name>A0A7K3LIW9_9ACTN</name>
<organism evidence="4 5">
    <name type="scientific">Gordonia desulfuricans</name>
    <dbReference type="NCBI Taxonomy" id="89051"/>
    <lineage>
        <taxon>Bacteria</taxon>
        <taxon>Bacillati</taxon>
        <taxon>Actinomycetota</taxon>
        <taxon>Actinomycetes</taxon>
        <taxon>Mycobacteriales</taxon>
        <taxon>Gordoniaceae</taxon>
        <taxon>Gordonia</taxon>
    </lineage>
</organism>
<keyword evidence="1" id="KW-0472">Membrane</keyword>
<sequence>MVPLSQAGRAAADPPPDPVQWTVSRIGAHIAVDLSHSTFRQAQNSLAIVDDSGVTVARLPLTYRLEYEEFPIAVSITGNSATLTPSRNPAQARALDQTQVDAVRTVAVKKQSSPPRTKQERDDQALARFNQQLMAGMTVSTIVGIVLGVVIGAIVGCIPGLALAGVGCIPGLALGATVGSIVGTVLGGGGSLIVAAWQYFQTINSPFVPPPR</sequence>
<dbReference type="InterPro" id="IPR049195">
    <property type="entry name" value="Tre1-like_N"/>
</dbReference>
<feature type="domain" description="NAD(+)--protein-arginine ADP-ribosyltransferase Tre1-like N-terminal" evidence="2">
    <location>
        <begin position="134"/>
        <end position="186"/>
    </location>
</feature>
<dbReference type="EMBL" id="JAADZU010000002">
    <property type="protein sequence ID" value="NDK88123.1"/>
    <property type="molecule type" value="Genomic_DNA"/>
</dbReference>
<keyword evidence="5" id="KW-1185">Reference proteome</keyword>